<dbReference type="AlphaFoldDB" id="A0A813DA19"/>
<proteinExistence type="inferred from homology"/>
<evidence type="ECO:0000256" key="1">
    <source>
        <dbReference type="ARBA" id="ARBA00006889"/>
    </source>
</evidence>
<keyword evidence="4" id="KW-1185">Reference proteome</keyword>
<dbReference type="InterPro" id="IPR022271">
    <property type="entry name" value="Lipocalin_ApoD"/>
</dbReference>
<protein>
    <recommendedName>
        <fullName evidence="2">Lipocalin/cytosolic fatty-acid binding domain-containing protein</fullName>
    </recommendedName>
</protein>
<dbReference type="InterPro" id="IPR000566">
    <property type="entry name" value="Lipocln_cytosolic_FA-bd_dom"/>
</dbReference>
<dbReference type="Proteomes" id="UP000654075">
    <property type="component" value="Unassembled WGS sequence"/>
</dbReference>
<feature type="domain" description="Lipocalin/cytosolic fatty-acid binding" evidence="2">
    <location>
        <begin position="6"/>
        <end position="152"/>
    </location>
</feature>
<reference evidence="3" key="1">
    <citation type="submission" date="2021-02" db="EMBL/GenBank/DDBJ databases">
        <authorList>
            <person name="Dougan E. K."/>
            <person name="Rhodes N."/>
            <person name="Thang M."/>
            <person name="Chan C."/>
        </authorList>
    </citation>
    <scope>NUCLEOTIDE SEQUENCE</scope>
</reference>
<dbReference type="Gene3D" id="2.40.128.20">
    <property type="match status" value="1"/>
</dbReference>
<accession>A0A813DA19</accession>
<sequence length="170" mass="18722">VVPELSLKSYEGTWYEVASQNLGVLSACSCSTYHFAMTSDRTFDDRFTCTKGGNPSGVEMTLKGRIPDLSEAAKMVESPVFSWMPSAPYWVVEVGKDYEYAVVYACVPVLGEYIYVFHRHPEAISKRMIDLNSIQSRLTTMGIDASQVKIVPHPASCQYPAHAASAAVIV</sequence>
<evidence type="ECO:0000313" key="4">
    <source>
        <dbReference type="Proteomes" id="UP000654075"/>
    </source>
</evidence>
<dbReference type="InterPro" id="IPR012674">
    <property type="entry name" value="Calycin"/>
</dbReference>
<dbReference type="PIRSF" id="PIRSF036893">
    <property type="entry name" value="Lipocalin_ApoD"/>
    <property type="match status" value="1"/>
</dbReference>
<dbReference type="PANTHER" id="PTHR10612">
    <property type="entry name" value="APOLIPOPROTEIN D"/>
    <property type="match status" value="1"/>
</dbReference>
<feature type="non-terminal residue" evidence="3">
    <location>
        <position position="170"/>
    </location>
</feature>
<dbReference type="GO" id="GO:0006950">
    <property type="term" value="P:response to stress"/>
    <property type="evidence" value="ECO:0007669"/>
    <property type="project" value="UniProtKB-ARBA"/>
</dbReference>
<comment type="caution">
    <text evidence="3">The sequence shown here is derived from an EMBL/GenBank/DDBJ whole genome shotgun (WGS) entry which is preliminary data.</text>
</comment>
<name>A0A813DA19_POLGL</name>
<evidence type="ECO:0000313" key="3">
    <source>
        <dbReference type="EMBL" id="CAE8582692.1"/>
    </source>
</evidence>
<gene>
    <name evidence="3" type="ORF">PGLA1383_LOCUS1688</name>
</gene>
<comment type="similarity">
    <text evidence="1">Belongs to the calycin superfamily. Lipocalin family.</text>
</comment>
<dbReference type="SUPFAM" id="SSF50814">
    <property type="entry name" value="Lipocalins"/>
    <property type="match status" value="1"/>
</dbReference>
<evidence type="ECO:0000259" key="2">
    <source>
        <dbReference type="Pfam" id="PF08212"/>
    </source>
</evidence>
<dbReference type="Pfam" id="PF08212">
    <property type="entry name" value="Lipocalin_2"/>
    <property type="match status" value="1"/>
</dbReference>
<dbReference type="PANTHER" id="PTHR10612:SF34">
    <property type="entry name" value="APOLIPOPROTEIN D"/>
    <property type="match status" value="1"/>
</dbReference>
<dbReference type="EMBL" id="CAJNNV010000458">
    <property type="protein sequence ID" value="CAE8582692.1"/>
    <property type="molecule type" value="Genomic_DNA"/>
</dbReference>
<organism evidence="3 4">
    <name type="scientific">Polarella glacialis</name>
    <name type="common">Dinoflagellate</name>
    <dbReference type="NCBI Taxonomy" id="89957"/>
    <lineage>
        <taxon>Eukaryota</taxon>
        <taxon>Sar</taxon>
        <taxon>Alveolata</taxon>
        <taxon>Dinophyceae</taxon>
        <taxon>Suessiales</taxon>
        <taxon>Suessiaceae</taxon>
        <taxon>Polarella</taxon>
    </lineage>
</organism>